<keyword evidence="3" id="KW-1185">Reference proteome</keyword>
<dbReference type="NCBIfam" id="TIGR01558">
    <property type="entry name" value="sm_term_P27"/>
    <property type="match status" value="1"/>
</dbReference>
<protein>
    <submittedName>
        <fullName evidence="2">Putative phage terminase, small subunit, P27 family</fullName>
    </submittedName>
</protein>
<organism evidence="2 3">
    <name type="scientific">Clostridium butyricum E4 str. BoNT E BL5262</name>
    <dbReference type="NCBI Taxonomy" id="632245"/>
    <lineage>
        <taxon>Bacteria</taxon>
        <taxon>Bacillati</taxon>
        <taxon>Bacillota</taxon>
        <taxon>Clostridia</taxon>
        <taxon>Eubacteriales</taxon>
        <taxon>Clostridiaceae</taxon>
        <taxon>Clostridium</taxon>
    </lineage>
</organism>
<dbReference type="Pfam" id="PF05119">
    <property type="entry name" value="Terminase_4"/>
    <property type="match status" value="1"/>
</dbReference>
<dbReference type="HOGENOM" id="CLU_107958_2_0_9"/>
<proteinExistence type="predicted"/>
<sequence>MKKAPISLGDIGKKEWKRMYKLIEKENIDFREKDLALLELYCKNYEKWINAEKYLDEHGYSYICSTGYPSQYPEVTISQNAQKNMMSAMRELGFSPASRSKIVKQSSPGNSNDDDEMEEMISK</sequence>
<gene>
    <name evidence="2" type="ORF">CLP_2620</name>
</gene>
<dbReference type="EMBL" id="ACOM01000005">
    <property type="protein sequence ID" value="EEP54142.1"/>
    <property type="molecule type" value="Genomic_DNA"/>
</dbReference>
<evidence type="ECO:0000313" key="3">
    <source>
        <dbReference type="Proteomes" id="UP000003081"/>
    </source>
</evidence>
<dbReference type="AlphaFoldDB" id="C4IGS6"/>
<evidence type="ECO:0000256" key="1">
    <source>
        <dbReference type="SAM" id="MobiDB-lite"/>
    </source>
</evidence>
<dbReference type="Proteomes" id="UP000003081">
    <property type="component" value="Unassembled WGS sequence"/>
</dbReference>
<name>C4IGS6_CLOBU</name>
<dbReference type="InterPro" id="IPR006448">
    <property type="entry name" value="Phage_term_ssu_P27"/>
</dbReference>
<feature type="region of interest" description="Disordered" evidence="1">
    <location>
        <begin position="96"/>
        <end position="123"/>
    </location>
</feature>
<accession>C4IGS6</accession>
<comment type="caution">
    <text evidence="2">The sequence shown here is derived from an EMBL/GenBank/DDBJ whole genome shotgun (WGS) entry which is preliminary data.</text>
</comment>
<reference evidence="2 3" key="1">
    <citation type="submission" date="2009-08" db="EMBL/GenBank/DDBJ databases">
        <authorList>
            <person name="Shrivastava S."/>
            <person name="Brinkac L.B."/>
            <person name="Brown J.L."/>
            <person name="Bruce D.B."/>
            <person name="Detter C."/>
            <person name="Green L.D."/>
            <person name="Munk C.A."/>
            <person name="Rogers Y.C."/>
            <person name="Tapia R."/>
            <person name="Sims D.R."/>
            <person name="Smith L.A."/>
            <person name="Smith T.J."/>
            <person name="Sutton G."/>
            <person name="Brettin T."/>
        </authorList>
    </citation>
    <scope>NUCLEOTIDE SEQUENCE [LARGE SCALE GENOMIC DNA]</scope>
    <source>
        <strain evidence="3">E4 str. BoNT E BL5262</strain>
    </source>
</reference>
<dbReference type="eggNOG" id="COG3747">
    <property type="taxonomic scope" value="Bacteria"/>
</dbReference>
<feature type="compositionally biased region" description="Acidic residues" evidence="1">
    <location>
        <begin position="112"/>
        <end position="123"/>
    </location>
</feature>
<dbReference type="RefSeq" id="WP_003409772.1">
    <property type="nucleotide sequence ID" value="NZ_ACOM01000005.1"/>
</dbReference>
<evidence type="ECO:0000313" key="2">
    <source>
        <dbReference type="EMBL" id="EEP54142.1"/>
    </source>
</evidence>